<dbReference type="STRING" id="1192034.CAP_1380"/>
<accession>A0A017SUZ3</accession>
<evidence type="ECO:0000313" key="15">
    <source>
        <dbReference type="EMBL" id="EYF00096.1"/>
    </source>
</evidence>
<organism evidence="15 16">
    <name type="scientific">Chondromyces apiculatus DSM 436</name>
    <dbReference type="NCBI Taxonomy" id="1192034"/>
    <lineage>
        <taxon>Bacteria</taxon>
        <taxon>Pseudomonadati</taxon>
        <taxon>Myxococcota</taxon>
        <taxon>Polyangia</taxon>
        <taxon>Polyangiales</taxon>
        <taxon>Polyangiaceae</taxon>
        <taxon>Chondromyces</taxon>
    </lineage>
</organism>
<protein>
    <recommendedName>
        <fullName evidence="5">Deoxyribodipyrimidine photo-lyase</fullName>
        <ecNumber evidence="4">4.1.99.3</ecNumber>
    </recommendedName>
    <alternativeName>
        <fullName evidence="12">DNA photolyase</fullName>
    </alternativeName>
</protein>
<reference evidence="15 16" key="1">
    <citation type="submission" date="2013-05" db="EMBL/GenBank/DDBJ databases">
        <title>Genome assembly of Chondromyces apiculatus DSM 436.</title>
        <authorList>
            <person name="Sharma G."/>
            <person name="Khatri I."/>
            <person name="Kaur C."/>
            <person name="Mayilraj S."/>
            <person name="Subramanian S."/>
        </authorList>
    </citation>
    <scope>NUCLEOTIDE SEQUENCE [LARGE SCALE GENOMIC DNA]</scope>
    <source>
        <strain evidence="15 16">DSM 436</strain>
    </source>
</reference>
<evidence type="ECO:0000256" key="10">
    <source>
        <dbReference type="ARBA" id="ARBA00023204"/>
    </source>
</evidence>
<comment type="similarity">
    <text evidence="3">Belongs to the DNA photolyase class-2 family.</text>
</comment>
<evidence type="ECO:0000256" key="13">
    <source>
        <dbReference type="ARBA" id="ARBA00033999"/>
    </source>
</evidence>
<dbReference type="PROSITE" id="PS51645">
    <property type="entry name" value="PHR_CRY_ALPHA_BETA"/>
    <property type="match status" value="1"/>
</dbReference>
<evidence type="ECO:0000256" key="5">
    <source>
        <dbReference type="ARBA" id="ARBA00014046"/>
    </source>
</evidence>
<dbReference type="Proteomes" id="UP000019678">
    <property type="component" value="Unassembled WGS sequence"/>
</dbReference>
<dbReference type="PANTHER" id="PTHR10211:SF0">
    <property type="entry name" value="DEOXYRIBODIPYRIMIDINE PHOTO-LYASE"/>
    <property type="match status" value="1"/>
</dbReference>
<evidence type="ECO:0000256" key="4">
    <source>
        <dbReference type="ARBA" id="ARBA00013149"/>
    </source>
</evidence>
<dbReference type="GO" id="GO:0003677">
    <property type="term" value="F:DNA binding"/>
    <property type="evidence" value="ECO:0007669"/>
    <property type="project" value="UniProtKB-KW"/>
</dbReference>
<evidence type="ECO:0000256" key="7">
    <source>
        <dbReference type="ARBA" id="ARBA00022763"/>
    </source>
</evidence>
<dbReference type="FunFam" id="1.10.579.10:FF:000002">
    <property type="entry name" value="Deoxyribodipyrimidine photolyase"/>
    <property type="match status" value="1"/>
</dbReference>
<dbReference type="InterPro" id="IPR036134">
    <property type="entry name" value="Crypto/Photolyase_FAD-like_sf"/>
</dbReference>
<evidence type="ECO:0000259" key="14">
    <source>
        <dbReference type="PROSITE" id="PS51645"/>
    </source>
</evidence>
<dbReference type="EC" id="4.1.99.3" evidence="4"/>
<keyword evidence="10" id="KW-0234">DNA repair</keyword>
<dbReference type="SUPFAM" id="SSF48173">
    <property type="entry name" value="Cryptochrome/photolyase FAD-binding domain"/>
    <property type="match status" value="1"/>
</dbReference>
<proteinExistence type="inferred from homology"/>
<evidence type="ECO:0000256" key="9">
    <source>
        <dbReference type="ARBA" id="ARBA00023125"/>
    </source>
</evidence>
<keyword evidence="7" id="KW-0227">DNA damage</keyword>
<sequence length="481" mass="54102">MTASRRTRYSFGLQRALDRARELDRPLVVLEALRVGYRWASDRLHRFALEGMSDNAHAFARAGVLYHPYVEPSPDHGKGLLAALAARAAVVVTDDSPTFFLPRMVTAAARQLDVLLELVDGSGLLPVHTPDRVFTTARSFRIYLQRNLAPHLAETPVADPLHRASRAASLPRLRALPRAITERWPAASAALLTSDASDASDGSDARTLAALAALPIDHTVSPVPTRGGQVAAERALTRFLDGHLDRYIDDHNDPDRGGTSHLSPYLHWGHLSPHEILAAIARREGWTPDALGKERSGAREGFWGMSAPAEAFLEQLVTWREIGFNMAALRRDHDRYDALPGWALDTLHKHARDPRPRLYTRAELTAAATYDPVWNASQRELLREGRIHNYLRMLWGKKILEWSKTPEEALDVMLELNDRFAIDGRDPNSISGIFWVLGRYDRAWGPERPIYGTIRYMTSESALRKLRMKEYLKRYGTDARD</sequence>
<evidence type="ECO:0000313" key="16">
    <source>
        <dbReference type="Proteomes" id="UP000019678"/>
    </source>
</evidence>
<gene>
    <name evidence="15" type="ORF">CAP_1380</name>
</gene>
<dbReference type="eggNOG" id="COG0415">
    <property type="taxonomic scope" value="Bacteria"/>
</dbReference>
<dbReference type="Gene3D" id="1.25.40.80">
    <property type="match status" value="1"/>
</dbReference>
<dbReference type="InterPro" id="IPR006050">
    <property type="entry name" value="DNA_photolyase_N"/>
</dbReference>
<dbReference type="InterPro" id="IPR014729">
    <property type="entry name" value="Rossmann-like_a/b/a_fold"/>
</dbReference>
<dbReference type="GO" id="GO:0000719">
    <property type="term" value="P:photoreactive repair"/>
    <property type="evidence" value="ECO:0007669"/>
    <property type="project" value="TreeGrafter"/>
</dbReference>
<evidence type="ECO:0000256" key="2">
    <source>
        <dbReference type="ARBA" id="ARBA00001974"/>
    </source>
</evidence>
<keyword evidence="6" id="KW-0285">Flavoprotein</keyword>
<comment type="caution">
    <text evidence="15">The sequence shown here is derived from an EMBL/GenBank/DDBJ whole genome shotgun (WGS) entry which is preliminary data.</text>
</comment>
<evidence type="ECO:0000256" key="12">
    <source>
        <dbReference type="ARBA" id="ARBA00031671"/>
    </source>
</evidence>
<name>A0A017SUZ3_9BACT</name>
<dbReference type="PANTHER" id="PTHR10211">
    <property type="entry name" value="DEOXYRIBODIPYRIMIDINE PHOTOLYASE"/>
    <property type="match status" value="1"/>
</dbReference>
<keyword evidence="16" id="KW-1185">Reference proteome</keyword>
<evidence type="ECO:0000256" key="3">
    <source>
        <dbReference type="ARBA" id="ARBA00006409"/>
    </source>
</evidence>
<evidence type="ECO:0000256" key="6">
    <source>
        <dbReference type="ARBA" id="ARBA00022630"/>
    </source>
</evidence>
<keyword evidence="8" id="KW-0274">FAD</keyword>
<feature type="domain" description="Photolyase/cryptochrome alpha/beta" evidence="14">
    <location>
        <begin position="1"/>
        <end position="127"/>
    </location>
</feature>
<keyword evidence="9" id="KW-0238">DNA-binding</keyword>
<dbReference type="InterPro" id="IPR036155">
    <property type="entry name" value="Crypto/Photolyase_N_sf"/>
</dbReference>
<dbReference type="InterPro" id="IPR052219">
    <property type="entry name" value="Photolyase_Class-2"/>
</dbReference>
<dbReference type="EMBL" id="ASRX01000135">
    <property type="protein sequence ID" value="EYF00096.1"/>
    <property type="molecule type" value="Genomic_DNA"/>
</dbReference>
<comment type="cofactor">
    <cofactor evidence="2">
        <name>FAD</name>
        <dbReference type="ChEBI" id="CHEBI:57692"/>
    </cofactor>
</comment>
<evidence type="ECO:0000256" key="1">
    <source>
        <dbReference type="ARBA" id="ARBA00001932"/>
    </source>
</evidence>
<comment type="catalytic activity">
    <reaction evidence="13">
        <text>cyclobutadipyrimidine (in DNA) = 2 pyrimidine residues (in DNA).</text>
        <dbReference type="EC" id="4.1.99.3"/>
    </reaction>
</comment>
<dbReference type="Gene3D" id="3.40.50.620">
    <property type="entry name" value="HUPs"/>
    <property type="match status" value="1"/>
</dbReference>
<dbReference type="GO" id="GO:0003904">
    <property type="term" value="F:deoxyribodipyrimidine photo-lyase activity"/>
    <property type="evidence" value="ECO:0007669"/>
    <property type="project" value="UniProtKB-EC"/>
</dbReference>
<dbReference type="Gene3D" id="1.10.579.10">
    <property type="entry name" value="DNA Cyclobutane Dipyrimidine Photolyase, subunit A, domain 3"/>
    <property type="match status" value="1"/>
</dbReference>
<evidence type="ECO:0000256" key="8">
    <source>
        <dbReference type="ARBA" id="ARBA00022827"/>
    </source>
</evidence>
<comment type="cofactor">
    <cofactor evidence="1">
        <name>(6R)-5,10-methylene-5,6,7,8-tetrahydrofolate</name>
        <dbReference type="ChEBI" id="CHEBI:15636"/>
    </cofactor>
</comment>
<evidence type="ECO:0000256" key="11">
    <source>
        <dbReference type="ARBA" id="ARBA00023239"/>
    </source>
</evidence>
<keyword evidence="11 15" id="KW-0456">Lyase</keyword>
<dbReference type="AlphaFoldDB" id="A0A017SUZ3"/>
<dbReference type="SUPFAM" id="SSF52425">
    <property type="entry name" value="Cryptochrome/photolyase, N-terminal domain"/>
    <property type="match status" value="1"/>
</dbReference>